<proteinExistence type="predicted"/>
<evidence type="ECO:0000313" key="2">
    <source>
        <dbReference type="Proteomes" id="UP000814033"/>
    </source>
</evidence>
<gene>
    <name evidence="1" type="ORF">FA95DRAFT_168856</name>
</gene>
<reference evidence="1" key="2">
    <citation type="journal article" date="2022" name="New Phytol.">
        <title>Evolutionary transition to the ectomycorrhizal habit in the genomes of a hyperdiverse lineage of mushroom-forming fungi.</title>
        <authorList>
            <person name="Looney B."/>
            <person name="Miyauchi S."/>
            <person name="Morin E."/>
            <person name="Drula E."/>
            <person name="Courty P.E."/>
            <person name="Kohler A."/>
            <person name="Kuo A."/>
            <person name="LaButti K."/>
            <person name="Pangilinan J."/>
            <person name="Lipzen A."/>
            <person name="Riley R."/>
            <person name="Andreopoulos W."/>
            <person name="He G."/>
            <person name="Johnson J."/>
            <person name="Nolan M."/>
            <person name="Tritt A."/>
            <person name="Barry K.W."/>
            <person name="Grigoriev I.V."/>
            <person name="Nagy L.G."/>
            <person name="Hibbett D."/>
            <person name="Henrissat B."/>
            <person name="Matheny P.B."/>
            <person name="Labbe J."/>
            <person name="Martin F.M."/>
        </authorList>
    </citation>
    <scope>NUCLEOTIDE SEQUENCE</scope>
    <source>
        <strain evidence="1">FP105234-sp</strain>
    </source>
</reference>
<organism evidence="1 2">
    <name type="scientific">Auriscalpium vulgare</name>
    <dbReference type="NCBI Taxonomy" id="40419"/>
    <lineage>
        <taxon>Eukaryota</taxon>
        <taxon>Fungi</taxon>
        <taxon>Dikarya</taxon>
        <taxon>Basidiomycota</taxon>
        <taxon>Agaricomycotina</taxon>
        <taxon>Agaricomycetes</taxon>
        <taxon>Russulales</taxon>
        <taxon>Auriscalpiaceae</taxon>
        <taxon>Auriscalpium</taxon>
    </lineage>
</organism>
<keyword evidence="2" id="KW-1185">Reference proteome</keyword>
<evidence type="ECO:0000313" key="1">
    <source>
        <dbReference type="EMBL" id="KAI0045110.1"/>
    </source>
</evidence>
<accession>A0ACB8RM35</accession>
<protein>
    <submittedName>
        <fullName evidence="1">Uncharacterized protein</fullName>
    </submittedName>
</protein>
<dbReference type="EMBL" id="MU275961">
    <property type="protein sequence ID" value="KAI0045110.1"/>
    <property type="molecule type" value="Genomic_DNA"/>
</dbReference>
<name>A0ACB8RM35_9AGAM</name>
<sequence>MAIQQVPAPTDSQIPMLFRHLCHSTCSHRYRPRLVSFRASGQGSPAGPRTCSPVRVGMEVDIPPRMPVCADRRRPCSGWARIRFAPARLPLPGPFCHLCHSMLRCADPPTTVATRVPRGLPTLPCSPAGPRRPAPLPRVAHDVVSYTYLCVATHRVFLISRGVYTLKYGPSPRAVGSTKVRQCVGRLVEIMGVHLLLRSRAPGLKLSPRSMFKVTIRLHSYCSNCLSMRRMFPLLTRVAMHGQVIYTYMLVALQHIKLARVACQSSVNFPPSTLHLTHLLRPTTHSR</sequence>
<comment type="caution">
    <text evidence="1">The sequence shown here is derived from an EMBL/GenBank/DDBJ whole genome shotgun (WGS) entry which is preliminary data.</text>
</comment>
<reference evidence="1" key="1">
    <citation type="submission" date="2021-02" db="EMBL/GenBank/DDBJ databases">
        <authorList>
            <consortium name="DOE Joint Genome Institute"/>
            <person name="Ahrendt S."/>
            <person name="Looney B.P."/>
            <person name="Miyauchi S."/>
            <person name="Morin E."/>
            <person name="Drula E."/>
            <person name="Courty P.E."/>
            <person name="Chicoki N."/>
            <person name="Fauchery L."/>
            <person name="Kohler A."/>
            <person name="Kuo A."/>
            <person name="Labutti K."/>
            <person name="Pangilinan J."/>
            <person name="Lipzen A."/>
            <person name="Riley R."/>
            <person name="Andreopoulos W."/>
            <person name="He G."/>
            <person name="Johnson J."/>
            <person name="Barry K.W."/>
            <person name="Grigoriev I.V."/>
            <person name="Nagy L."/>
            <person name="Hibbett D."/>
            <person name="Henrissat B."/>
            <person name="Matheny P.B."/>
            <person name="Labbe J."/>
            <person name="Martin F."/>
        </authorList>
    </citation>
    <scope>NUCLEOTIDE SEQUENCE</scope>
    <source>
        <strain evidence="1">FP105234-sp</strain>
    </source>
</reference>
<dbReference type="Proteomes" id="UP000814033">
    <property type="component" value="Unassembled WGS sequence"/>
</dbReference>